<feature type="signal peptide" evidence="1">
    <location>
        <begin position="1"/>
        <end position="18"/>
    </location>
</feature>
<evidence type="ECO:0000313" key="5">
    <source>
        <dbReference type="Proteomes" id="UP000078555"/>
    </source>
</evidence>
<evidence type="ECO:0000313" key="4">
    <source>
        <dbReference type="Proteomes" id="UP000078550"/>
    </source>
</evidence>
<reference evidence="4 5" key="2">
    <citation type="submission" date="2016-05" db="EMBL/GenBank/DDBJ databases">
        <authorList>
            <person name="Naeem Raeece"/>
        </authorList>
    </citation>
    <scope>NUCLEOTIDE SEQUENCE [LARGE SCALE GENOMIC DNA]</scope>
</reference>
<keyword evidence="5" id="KW-1185">Reference proteome</keyword>
<accession>A0A1A8YMD2</accession>
<sequence length="104" mass="12150">MLLSFYVLLILCDPYSFHHPLSPSYSILEFPFITKLSPKSMKTNLLAQKMREKIHFISVLTKTEDVNQPLLTVATTIFLYHIWAKDWGIAPRHYFLPPPPLYNT</sequence>
<dbReference type="EMBL" id="FLRE01001594">
    <property type="protein sequence ID" value="SBT56864.1"/>
    <property type="molecule type" value="Genomic_DNA"/>
</dbReference>
<evidence type="ECO:0000313" key="2">
    <source>
        <dbReference type="EMBL" id="SBT32526.1"/>
    </source>
</evidence>
<keyword evidence="1" id="KW-0732">Signal</keyword>
<gene>
    <name evidence="2" type="ORF">POVWA1_012530</name>
    <name evidence="3" type="ORF">POVWA2_075760</name>
</gene>
<reference evidence="2" key="1">
    <citation type="submission" date="2016-05" db="EMBL/GenBank/DDBJ databases">
        <authorList>
            <person name="Lavstsen T."/>
            <person name="Jespersen J.S."/>
        </authorList>
    </citation>
    <scope>NUCLEOTIDE SEQUENCE [LARGE SCALE GENOMIC DNA]</scope>
</reference>
<dbReference type="Proteomes" id="UP000078555">
    <property type="component" value="Unassembled WGS sequence"/>
</dbReference>
<feature type="chain" id="PRO_5015059825" evidence="1">
    <location>
        <begin position="19"/>
        <end position="104"/>
    </location>
</feature>
<name>A0A1A8YMD2_PLAOA</name>
<dbReference type="EMBL" id="FLRD01000040">
    <property type="protein sequence ID" value="SBT32526.1"/>
    <property type="molecule type" value="Genomic_DNA"/>
</dbReference>
<evidence type="ECO:0000313" key="3">
    <source>
        <dbReference type="EMBL" id="SBT56864.1"/>
    </source>
</evidence>
<evidence type="ECO:0000256" key="1">
    <source>
        <dbReference type="SAM" id="SignalP"/>
    </source>
</evidence>
<proteinExistence type="predicted"/>
<dbReference type="AlphaFoldDB" id="A0A1A8YMD2"/>
<dbReference type="Proteomes" id="UP000078550">
    <property type="component" value="Unassembled WGS sequence"/>
</dbReference>
<organism evidence="2 5">
    <name type="scientific">Plasmodium ovale wallikeri</name>
    <dbReference type="NCBI Taxonomy" id="864142"/>
    <lineage>
        <taxon>Eukaryota</taxon>
        <taxon>Sar</taxon>
        <taxon>Alveolata</taxon>
        <taxon>Apicomplexa</taxon>
        <taxon>Aconoidasida</taxon>
        <taxon>Haemosporida</taxon>
        <taxon>Plasmodiidae</taxon>
        <taxon>Plasmodium</taxon>
        <taxon>Plasmodium (Plasmodium)</taxon>
    </lineage>
</organism>
<protein>
    <submittedName>
        <fullName evidence="2">Uncharacterized protein</fullName>
    </submittedName>
</protein>